<feature type="signal peptide" evidence="2">
    <location>
        <begin position="1"/>
        <end position="24"/>
    </location>
</feature>
<dbReference type="InterPro" id="IPR024535">
    <property type="entry name" value="RHGA/B-epi-like_pectate_lyase"/>
</dbReference>
<dbReference type="GO" id="GO:0016829">
    <property type="term" value="F:lyase activity"/>
    <property type="evidence" value="ECO:0007669"/>
    <property type="project" value="UniProtKB-KW"/>
</dbReference>
<proteinExistence type="predicted"/>
<feature type="chain" id="PRO_5042263277" evidence="2">
    <location>
        <begin position="25"/>
        <end position="907"/>
    </location>
</feature>
<keyword evidence="5" id="KW-1185">Reference proteome</keyword>
<dbReference type="GeneID" id="87859235"/>
<dbReference type="FunFam" id="2.160.20.10:FF:000023">
    <property type="entry name" value="Exo-beta-1,3-glucanase Exg0"/>
    <property type="match status" value="1"/>
</dbReference>
<feature type="compositionally biased region" description="Low complexity" evidence="1">
    <location>
        <begin position="101"/>
        <end position="139"/>
    </location>
</feature>
<name>A0AAE0JCK3_9PEZI</name>
<evidence type="ECO:0000259" key="3">
    <source>
        <dbReference type="Pfam" id="PF12708"/>
    </source>
</evidence>
<dbReference type="SUPFAM" id="SSF51126">
    <property type="entry name" value="Pectin lyase-like"/>
    <property type="match status" value="2"/>
</dbReference>
<dbReference type="InterPro" id="IPR039279">
    <property type="entry name" value="QRT3-like"/>
</dbReference>
<evidence type="ECO:0000256" key="1">
    <source>
        <dbReference type="SAM" id="MobiDB-lite"/>
    </source>
</evidence>
<dbReference type="FunFam" id="2.160.20.10:FF:000026">
    <property type="entry name" value="Exo-beta-1,3-glucanase Exg0"/>
    <property type="match status" value="1"/>
</dbReference>
<organism evidence="4 5">
    <name type="scientific">Neurospora tetraspora</name>
    <dbReference type="NCBI Taxonomy" id="94610"/>
    <lineage>
        <taxon>Eukaryota</taxon>
        <taxon>Fungi</taxon>
        <taxon>Dikarya</taxon>
        <taxon>Ascomycota</taxon>
        <taxon>Pezizomycotina</taxon>
        <taxon>Sordariomycetes</taxon>
        <taxon>Sordariomycetidae</taxon>
        <taxon>Sordariales</taxon>
        <taxon>Sordariaceae</taxon>
        <taxon>Neurospora</taxon>
    </lineage>
</organism>
<dbReference type="PANTHER" id="PTHR33928">
    <property type="entry name" value="POLYGALACTURONASE QRT3"/>
    <property type="match status" value="1"/>
</dbReference>
<evidence type="ECO:0000313" key="4">
    <source>
        <dbReference type="EMBL" id="KAK3342556.1"/>
    </source>
</evidence>
<sequence>MRSHSFFPALIGLLPLVPVSGVVASPCHQHGPRQGVGHAHGPGGGSHNGAGNGFGGGHGGGHGGGSHNGAGNGYGGGHGGGHGGTHGGFPPYNGNGSSPITTTTTTSTTTGATTTTTTGTTTTTTTTSTTATTTSTASPTACSDYWLENIAHQGLAPYAIPGYSVFRSVKEFGARGDGINDDTDAINAAISSGNRCGPGCDGSTTRPALVYFPPGTYLVSRPIIDYYYTQIIGNARCRPVIKASGNFTAPWVIDSNPYQNDGNLAWGSTNVFWRQISNFIIDMRDGLGPTDPNLPGLAGIHWPSSQATSLSNIEFMMTRDPARRQRGVFMESGSGGYLGDLTFNGGLYGLEVGNQQFTMRNLVFNNVQTAIRQIWSWGWTYQGIEINNCGVGFDFTSVSDAPATLGQYTAGSITILDSSINNTPIGIRIGNAAANDTRSVNNFIFENIALNNVPVAIRDENNGGSDLAGTTTNTVIRAWGRGNEYNTATATNNTDGTPIPGTFTPFPRPASLLAPNGRYYARSKPLYSDLPASSFLSARSFGATGNGVTDDTAALNQLFAAAAQQGKVAYIDHGQYIVTRTVFIPPGTRITGESYPQIVSAGSFFNNVANPQPVVQIGTAGQAGSIEWSDTIVSTRGQQRGAIGIQYNLASAGSRQPSGMWDVHVRIGGFRGSNLQLAQCAKTPQTDANVNVGANINQNCIAAFMSMHITAPSSGLYMENCWFWVADHDIEDEANNSQITVYAGRGLLIESQVGQIWLVGTGVEHHQMYEYQLYNTNDIEMGQIQTETAYYQPNPDAQLPFLVDPRFNDPVFLPGEDGWGLRIVNSKGIRVYGAGLYSFFDNYDQTTCIPGRNCQTEIFSLEGTNDVSVYNLNTVGTTYMATVNGRDIIPSADNVGMFVASVAWVHT</sequence>
<evidence type="ECO:0000256" key="2">
    <source>
        <dbReference type="SAM" id="SignalP"/>
    </source>
</evidence>
<gene>
    <name evidence="4" type="ORF">B0H65DRAFT_223225</name>
</gene>
<feature type="domain" description="Rhamnogalacturonase A/B/Epimerase-like pectate lyase" evidence="3">
    <location>
        <begin position="166"/>
        <end position="394"/>
    </location>
</feature>
<feature type="compositionally biased region" description="Gly residues" evidence="1">
    <location>
        <begin position="38"/>
        <end position="87"/>
    </location>
</feature>
<dbReference type="GO" id="GO:0004650">
    <property type="term" value="F:polygalacturonase activity"/>
    <property type="evidence" value="ECO:0007669"/>
    <property type="project" value="InterPro"/>
</dbReference>
<dbReference type="Proteomes" id="UP001278500">
    <property type="component" value="Unassembled WGS sequence"/>
</dbReference>
<dbReference type="EMBL" id="JAUEPP010000005">
    <property type="protein sequence ID" value="KAK3342556.1"/>
    <property type="molecule type" value="Genomic_DNA"/>
</dbReference>
<dbReference type="CDD" id="cd23668">
    <property type="entry name" value="GH55_beta13glucanase-like"/>
    <property type="match status" value="1"/>
</dbReference>
<feature type="region of interest" description="Disordered" evidence="1">
    <location>
        <begin position="28"/>
        <end position="139"/>
    </location>
</feature>
<feature type="domain" description="Rhamnogalacturonase A/B/Epimerase-like pectate lyase" evidence="3">
    <location>
        <begin position="535"/>
        <end position="608"/>
    </location>
</feature>
<keyword evidence="2" id="KW-0732">Signal</keyword>
<reference evidence="4" key="2">
    <citation type="submission" date="2023-06" db="EMBL/GenBank/DDBJ databases">
        <authorList>
            <consortium name="Lawrence Berkeley National Laboratory"/>
            <person name="Haridas S."/>
            <person name="Hensen N."/>
            <person name="Bonometti L."/>
            <person name="Westerberg I."/>
            <person name="Brannstrom I.O."/>
            <person name="Guillou S."/>
            <person name="Cros-Aarteil S."/>
            <person name="Calhoun S."/>
            <person name="Kuo A."/>
            <person name="Mondo S."/>
            <person name="Pangilinan J."/>
            <person name="Riley R."/>
            <person name="Labutti K."/>
            <person name="Andreopoulos B."/>
            <person name="Lipzen A."/>
            <person name="Chen C."/>
            <person name="Yanf M."/>
            <person name="Daum C."/>
            <person name="Ng V."/>
            <person name="Clum A."/>
            <person name="Steindorff A."/>
            <person name="Ohm R."/>
            <person name="Martin F."/>
            <person name="Silar P."/>
            <person name="Natvig D."/>
            <person name="Lalanne C."/>
            <person name="Gautier V."/>
            <person name="Ament-Velasquez S.L."/>
            <person name="Kruys A."/>
            <person name="Hutchinson M.I."/>
            <person name="Powell A.J."/>
            <person name="Barry K."/>
            <person name="Miller A.N."/>
            <person name="Grigoriev I.V."/>
            <person name="Debuchy R."/>
            <person name="Gladieux P."/>
            <person name="Thoren M.H."/>
            <person name="Johannesson H."/>
        </authorList>
    </citation>
    <scope>NUCLEOTIDE SEQUENCE</scope>
    <source>
        <strain evidence="4">CBS 560.94</strain>
    </source>
</reference>
<dbReference type="AlphaFoldDB" id="A0AAE0JCK3"/>
<dbReference type="PANTHER" id="PTHR33928:SF2">
    <property type="entry name" value="PECTATE LYASE SUPERFAMILY PROTEIN DOMAIN-CONTAINING PROTEIN-RELATED"/>
    <property type="match status" value="1"/>
</dbReference>
<dbReference type="InterPro" id="IPR012334">
    <property type="entry name" value="Pectin_lyas_fold"/>
</dbReference>
<dbReference type="InterPro" id="IPR011050">
    <property type="entry name" value="Pectin_lyase_fold/virulence"/>
</dbReference>
<evidence type="ECO:0000313" key="5">
    <source>
        <dbReference type="Proteomes" id="UP001278500"/>
    </source>
</evidence>
<dbReference type="RefSeq" id="XP_062680349.1">
    <property type="nucleotide sequence ID" value="XM_062822081.1"/>
</dbReference>
<dbReference type="Pfam" id="PF12708">
    <property type="entry name" value="Pect-lyase_RHGA_epim"/>
    <property type="match status" value="2"/>
</dbReference>
<protein>
    <submittedName>
        <fullName evidence="4">Pectate lyase superfamily protein-domain-containing protein</fullName>
    </submittedName>
</protein>
<accession>A0AAE0JCK3</accession>
<dbReference type="Gene3D" id="2.160.20.10">
    <property type="entry name" value="Single-stranded right-handed beta-helix, Pectin lyase-like"/>
    <property type="match status" value="2"/>
</dbReference>
<keyword evidence="4" id="KW-0456">Lyase</keyword>
<comment type="caution">
    <text evidence="4">The sequence shown here is derived from an EMBL/GenBank/DDBJ whole genome shotgun (WGS) entry which is preliminary data.</text>
</comment>
<reference evidence="4" key="1">
    <citation type="journal article" date="2023" name="Mol. Phylogenet. Evol.">
        <title>Genome-scale phylogeny and comparative genomics of the fungal order Sordariales.</title>
        <authorList>
            <person name="Hensen N."/>
            <person name="Bonometti L."/>
            <person name="Westerberg I."/>
            <person name="Brannstrom I.O."/>
            <person name="Guillou S."/>
            <person name="Cros-Aarteil S."/>
            <person name="Calhoun S."/>
            <person name="Haridas S."/>
            <person name="Kuo A."/>
            <person name="Mondo S."/>
            <person name="Pangilinan J."/>
            <person name="Riley R."/>
            <person name="LaButti K."/>
            <person name="Andreopoulos B."/>
            <person name="Lipzen A."/>
            <person name="Chen C."/>
            <person name="Yan M."/>
            <person name="Daum C."/>
            <person name="Ng V."/>
            <person name="Clum A."/>
            <person name="Steindorff A."/>
            <person name="Ohm R.A."/>
            <person name="Martin F."/>
            <person name="Silar P."/>
            <person name="Natvig D.O."/>
            <person name="Lalanne C."/>
            <person name="Gautier V."/>
            <person name="Ament-Velasquez S.L."/>
            <person name="Kruys A."/>
            <person name="Hutchinson M.I."/>
            <person name="Powell A.J."/>
            <person name="Barry K."/>
            <person name="Miller A.N."/>
            <person name="Grigoriev I.V."/>
            <person name="Debuchy R."/>
            <person name="Gladieux P."/>
            <person name="Hiltunen Thoren M."/>
            <person name="Johannesson H."/>
        </authorList>
    </citation>
    <scope>NUCLEOTIDE SEQUENCE</scope>
    <source>
        <strain evidence="4">CBS 560.94</strain>
    </source>
</reference>